<keyword evidence="2" id="KW-0472">Membrane</keyword>
<keyword evidence="2" id="KW-0812">Transmembrane</keyword>
<reference evidence="4" key="1">
    <citation type="journal article" date="2019" name="Int. J. Syst. Evol. Microbiol.">
        <title>The Global Catalogue of Microorganisms (GCM) 10K type strain sequencing project: providing services to taxonomists for standard genome sequencing and annotation.</title>
        <authorList>
            <consortium name="The Broad Institute Genomics Platform"/>
            <consortium name="The Broad Institute Genome Sequencing Center for Infectious Disease"/>
            <person name="Wu L."/>
            <person name="Ma J."/>
        </authorList>
    </citation>
    <scope>NUCLEOTIDE SEQUENCE [LARGE SCALE GENOMIC DNA]</scope>
    <source>
        <strain evidence="4">JCM 17933</strain>
    </source>
</reference>
<keyword evidence="4" id="KW-1185">Reference proteome</keyword>
<feature type="transmembrane region" description="Helical" evidence="2">
    <location>
        <begin position="38"/>
        <end position="58"/>
    </location>
</feature>
<feature type="region of interest" description="Disordered" evidence="1">
    <location>
        <begin position="1"/>
        <end position="31"/>
    </location>
</feature>
<sequence length="219" mass="23027">MAHGQGSGPRPEHETSTNAALPGGTNKRRRWQPDKAQTLLVAVIGAIATIVAALIGIVPHGDDSGPSAPGETPRPATSAAPVLAITSWTEDELPPHGRSFTFAGTVRGVGSGDFAVYVVAQTAPVRATEPVPVLSSPTGRHPSPPVVYQEHWLVSPPARLESDGSWRVERWDVPDPPRHAHWLAVVQLTGRVPDNRDPSLESNGPDAGGVVATATPRPH</sequence>
<gene>
    <name evidence="3" type="ORF">GCM10023191_035370</name>
</gene>
<evidence type="ECO:0000313" key="4">
    <source>
        <dbReference type="Proteomes" id="UP001500503"/>
    </source>
</evidence>
<evidence type="ECO:0000256" key="2">
    <source>
        <dbReference type="SAM" id="Phobius"/>
    </source>
</evidence>
<dbReference type="RefSeq" id="WP_345464815.1">
    <property type="nucleotide sequence ID" value="NZ_BAABHF010000019.1"/>
</dbReference>
<proteinExistence type="predicted"/>
<accession>A0ABP8Q053</accession>
<evidence type="ECO:0000256" key="1">
    <source>
        <dbReference type="SAM" id="MobiDB-lite"/>
    </source>
</evidence>
<comment type="caution">
    <text evidence="3">The sequence shown here is derived from an EMBL/GenBank/DDBJ whole genome shotgun (WGS) entry which is preliminary data.</text>
</comment>
<name>A0ABP8Q053_9ACTN</name>
<dbReference type="Proteomes" id="UP001500503">
    <property type="component" value="Unassembled WGS sequence"/>
</dbReference>
<feature type="region of interest" description="Disordered" evidence="1">
    <location>
        <begin position="192"/>
        <end position="219"/>
    </location>
</feature>
<organism evidence="3 4">
    <name type="scientific">Actinoallomurus oryzae</name>
    <dbReference type="NCBI Taxonomy" id="502180"/>
    <lineage>
        <taxon>Bacteria</taxon>
        <taxon>Bacillati</taxon>
        <taxon>Actinomycetota</taxon>
        <taxon>Actinomycetes</taxon>
        <taxon>Streptosporangiales</taxon>
        <taxon>Thermomonosporaceae</taxon>
        <taxon>Actinoallomurus</taxon>
    </lineage>
</organism>
<keyword evidence="2" id="KW-1133">Transmembrane helix</keyword>
<dbReference type="EMBL" id="BAABHF010000019">
    <property type="protein sequence ID" value="GAA4495131.1"/>
    <property type="molecule type" value="Genomic_DNA"/>
</dbReference>
<evidence type="ECO:0000313" key="3">
    <source>
        <dbReference type="EMBL" id="GAA4495131.1"/>
    </source>
</evidence>
<protein>
    <submittedName>
        <fullName evidence="3">Uncharacterized protein</fullName>
    </submittedName>
</protein>